<dbReference type="Proteomes" id="UP000326757">
    <property type="component" value="Unassembled WGS sequence"/>
</dbReference>
<keyword evidence="2" id="KW-1185">Reference proteome</keyword>
<proteinExistence type="predicted"/>
<dbReference type="EMBL" id="VIGI01000009">
    <property type="protein sequence ID" value="KAB8295941.1"/>
    <property type="molecule type" value="Genomic_DNA"/>
</dbReference>
<reference evidence="1 2" key="1">
    <citation type="submission" date="2019-06" db="EMBL/GenBank/DDBJ databases">
        <title>Genome Sequence of the Brown Rot Fungal Pathogen Monilinia laxa.</title>
        <authorList>
            <person name="De Miccolis Angelini R.M."/>
            <person name="Landi L."/>
            <person name="Abate D."/>
            <person name="Pollastro S."/>
            <person name="Romanazzi G."/>
            <person name="Faretra F."/>
        </authorList>
    </citation>
    <scope>NUCLEOTIDE SEQUENCE [LARGE SCALE GENOMIC DNA]</scope>
    <source>
        <strain evidence="1 2">Mlax316</strain>
    </source>
</reference>
<comment type="caution">
    <text evidence="1">The sequence shown here is derived from an EMBL/GenBank/DDBJ whole genome shotgun (WGS) entry which is preliminary data.</text>
</comment>
<sequence length="157" mass="15441">MGGSGPAGTTPPLQHKRIALLYRGKIHGAGECAAVGLGPTIPIESAQPAVQERVVVTDHPEVALEQGVVGGVEAGDGGVEPDVCVCDVGTEEEGGVGGGEVGFETVEGGEERVDGFVVGGLGAGEAAFVDAVVDGGVDPGVHGGDLGLFVWGEEGLC</sequence>
<protein>
    <submittedName>
        <fullName evidence="1">Uncharacterized protein</fullName>
    </submittedName>
</protein>
<accession>A0A5N6K1F3</accession>
<evidence type="ECO:0000313" key="1">
    <source>
        <dbReference type="EMBL" id="KAB8295941.1"/>
    </source>
</evidence>
<gene>
    <name evidence="1" type="ORF">EYC80_008761</name>
</gene>
<name>A0A5N6K1F3_MONLA</name>
<evidence type="ECO:0000313" key="2">
    <source>
        <dbReference type="Proteomes" id="UP000326757"/>
    </source>
</evidence>
<organism evidence="1 2">
    <name type="scientific">Monilinia laxa</name>
    <name type="common">Brown rot fungus</name>
    <name type="synonym">Sclerotinia laxa</name>
    <dbReference type="NCBI Taxonomy" id="61186"/>
    <lineage>
        <taxon>Eukaryota</taxon>
        <taxon>Fungi</taxon>
        <taxon>Dikarya</taxon>
        <taxon>Ascomycota</taxon>
        <taxon>Pezizomycotina</taxon>
        <taxon>Leotiomycetes</taxon>
        <taxon>Helotiales</taxon>
        <taxon>Sclerotiniaceae</taxon>
        <taxon>Monilinia</taxon>
    </lineage>
</organism>
<dbReference type="AlphaFoldDB" id="A0A5N6K1F3"/>